<dbReference type="SUPFAM" id="SSF50465">
    <property type="entry name" value="EF-Tu/eEF-1alpha/eIF2-gamma C-terminal domain"/>
    <property type="match status" value="1"/>
</dbReference>
<dbReference type="HAMAP" id="MF_00118_B">
    <property type="entry name" value="EF_Tu_B"/>
    <property type="match status" value="1"/>
</dbReference>
<dbReference type="GO" id="GO:0000287">
    <property type="term" value="F:magnesium ion binding"/>
    <property type="evidence" value="ECO:0007669"/>
    <property type="project" value="UniProtKB-UniRule"/>
</dbReference>
<comment type="similarity">
    <text evidence="1 10">Belongs to the TRAFAC class translation factor GTPase superfamily. Classic translation factor GTPase family. EF-Tu/EF-1A subfamily.</text>
</comment>
<evidence type="ECO:0000256" key="10">
    <source>
        <dbReference type="HAMAP-Rule" id="MF_00118"/>
    </source>
</evidence>
<feature type="binding site" evidence="10">
    <location>
        <begin position="137"/>
        <end position="140"/>
    </location>
    <ligand>
        <name>GTP</name>
        <dbReference type="ChEBI" id="CHEBI:37565"/>
    </ligand>
</feature>
<dbReference type="FunFam" id="3.40.50.300:FF:000003">
    <property type="entry name" value="Elongation factor Tu"/>
    <property type="match status" value="1"/>
</dbReference>
<keyword evidence="6 10" id="KW-0460">Magnesium</keyword>
<dbReference type="InterPro" id="IPR000795">
    <property type="entry name" value="T_Tr_GTP-bd_dom"/>
</dbReference>
<dbReference type="InterPro" id="IPR050055">
    <property type="entry name" value="EF-Tu_GTPase"/>
</dbReference>
<dbReference type="NCBIfam" id="NF009373">
    <property type="entry name" value="PRK12736.1"/>
    <property type="match status" value="1"/>
</dbReference>
<dbReference type="CDD" id="cd03697">
    <property type="entry name" value="EFTU_II"/>
    <property type="match status" value="1"/>
</dbReference>
<gene>
    <name evidence="12" type="primary">tufB_2</name>
    <name evidence="10" type="synonym">tuf</name>
    <name evidence="12" type="ORF">NCTC13076_01451</name>
</gene>
<dbReference type="EC" id="3.6.5.3" evidence="10"/>
<dbReference type="GO" id="GO:0005525">
    <property type="term" value="F:GTP binding"/>
    <property type="evidence" value="ECO:0007669"/>
    <property type="project" value="UniProtKB-UniRule"/>
</dbReference>
<dbReference type="NCBIfam" id="TIGR00485">
    <property type="entry name" value="EF-Tu"/>
    <property type="match status" value="1"/>
</dbReference>
<evidence type="ECO:0000256" key="6">
    <source>
        <dbReference type="ARBA" id="ARBA00022842"/>
    </source>
</evidence>
<evidence type="ECO:0000313" key="13">
    <source>
        <dbReference type="Proteomes" id="UP000250070"/>
    </source>
</evidence>
<comment type="function">
    <text evidence="10">GTP hydrolase that promotes the GTP-dependent binding of aminoacyl-tRNA to the A-site of ribosomes during protein biosynthesis.</text>
</comment>
<dbReference type="InterPro" id="IPR004541">
    <property type="entry name" value="Transl_elong_EFTu/EF1A_bac/org"/>
</dbReference>
<evidence type="ECO:0000256" key="8">
    <source>
        <dbReference type="ARBA" id="ARBA00023134"/>
    </source>
</evidence>
<keyword evidence="4 10" id="KW-0251">Elongation factor</keyword>
<dbReference type="InterPro" id="IPR004160">
    <property type="entry name" value="Transl_elong_EFTu/EF1A_C"/>
</dbReference>
<feature type="binding site" evidence="10">
    <location>
        <begin position="19"/>
        <end position="26"/>
    </location>
    <ligand>
        <name>GTP</name>
        <dbReference type="ChEBI" id="CHEBI:37565"/>
    </ligand>
</feature>
<dbReference type="Gene3D" id="2.40.30.10">
    <property type="entry name" value="Translation factors"/>
    <property type="match status" value="2"/>
</dbReference>
<dbReference type="NCBIfam" id="TIGR00231">
    <property type="entry name" value="small_GTP"/>
    <property type="match status" value="1"/>
</dbReference>
<comment type="catalytic activity">
    <reaction evidence="10">
        <text>GTP + H2O = GDP + phosphate + H(+)</text>
        <dbReference type="Rhea" id="RHEA:19669"/>
        <dbReference type="ChEBI" id="CHEBI:15377"/>
        <dbReference type="ChEBI" id="CHEBI:15378"/>
        <dbReference type="ChEBI" id="CHEBI:37565"/>
        <dbReference type="ChEBI" id="CHEBI:43474"/>
        <dbReference type="ChEBI" id="CHEBI:58189"/>
        <dbReference type="EC" id="3.6.5.3"/>
    </reaction>
</comment>
<evidence type="ECO:0000256" key="5">
    <source>
        <dbReference type="ARBA" id="ARBA00022801"/>
    </source>
</evidence>
<dbReference type="InterPro" id="IPR031157">
    <property type="entry name" value="G_TR_CS"/>
</dbReference>
<comment type="subcellular location">
    <subcellularLocation>
        <location evidence="10">Cytoplasm</location>
    </subcellularLocation>
</comment>
<dbReference type="GeneID" id="83862927"/>
<dbReference type="InterPro" id="IPR033720">
    <property type="entry name" value="EFTU_2"/>
</dbReference>
<dbReference type="PRINTS" id="PR00315">
    <property type="entry name" value="ELONGATNFCT"/>
</dbReference>
<dbReference type="RefSeq" id="WP_112890057.1">
    <property type="nucleotide sequence ID" value="NZ_CP068103.1"/>
</dbReference>
<evidence type="ECO:0000256" key="9">
    <source>
        <dbReference type="ARBA" id="ARBA00029554"/>
    </source>
</evidence>
<accession>A0A2X1Y0H1</accession>
<evidence type="ECO:0000313" key="12">
    <source>
        <dbReference type="EMBL" id="SPY48369.1"/>
    </source>
</evidence>
<feature type="binding site" evidence="10">
    <location>
        <position position="26"/>
    </location>
    <ligand>
        <name>Mg(2+)</name>
        <dbReference type="ChEBI" id="CHEBI:18420"/>
    </ligand>
</feature>
<dbReference type="GO" id="GO:0005829">
    <property type="term" value="C:cytosol"/>
    <property type="evidence" value="ECO:0007669"/>
    <property type="project" value="TreeGrafter"/>
</dbReference>
<keyword evidence="7 10" id="KW-0648">Protein biosynthesis</keyword>
<keyword evidence="3 10" id="KW-0547">Nucleotide-binding</keyword>
<dbReference type="NCBIfam" id="NF000766">
    <property type="entry name" value="PRK00049.1"/>
    <property type="match status" value="1"/>
</dbReference>
<dbReference type="GO" id="GO:0003746">
    <property type="term" value="F:translation elongation factor activity"/>
    <property type="evidence" value="ECO:0007669"/>
    <property type="project" value="UniProtKB-UniRule"/>
</dbReference>
<evidence type="ECO:0000256" key="3">
    <source>
        <dbReference type="ARBA" id="ARBA00022741"/>
    </source>
</evidence>
<comment type="subunit">
    <text evidence="10">Monomer.</text>
</comment>
<sequence>MGKAKFERNKPHVNIGTIGHVDHGKTTLTAAITLVMNKRYGGGEFVDYAHIDKAPEERERGITISTSHVEYETANRHYAHVDCPGHADYVKNMITGAAQMDGAILVVSAADGPMPQTREHILLARQVGVPKIVVFLNKEDQVDDPELIELVEMEVRDLLSEYDFDGDNTPIVVGSALKAIEEPDGEWGDKVAKLMDEVDEYIPTPVRDTEHPFLMPIEDIFSITGRGTVATGRVEQGVVKVGDTVELVGLTDESRQVVVTGVEMFRKQLDQAEAGDNIGALLRGVQREEIQRGQVLAAPGTIHPHTKFEAEVYVLTKEEGGRHTPFFNGYRPQFYFRTTDVTGDIQLAEGVEMVMPGDNSTFTVTLITPIAMDEGLRFAIREGGRTVASGVVSKILD</sequence>
<dbReference type="GO" id="GO:0003924">
    <property type="term" value="F:GTPase activity"/>
    <property type="evidence" value="ECO:0007669"/>
    <property type="project" value="UniProtKB-UniRule"/>
</dbReference>
<dbReference type="SUPFAM" id="SSF50447">
    <property type="entry name" value="Translation proteins"/>
    <property type="match status" value="1"/>
</dbReference>
<dbReference type="AlphaFoldDB" id="A0A2X1Y0H1"/>
<dbReference type="InterPro" id="IPR041709">
    <property type="entry name" value="EF-Tu_GTP-bd"/>
</dbReference>
<organism evidence="12 13">
    <name type="scientific">Peptoniphilus harei</name>
    <dbReference type="NCBI Taxonomy" id="54005"/>
    <lineage>
        <taxon>Bacteria</taxon>
        <taxon>Bacillati</taxon>
        <taxon>Bacillota</taxon>
        <taxon>Tissierellia</taxon>
        <taxon>Tissierellales</taxon>
        <taxon>Peptoniphilaceae</taxon>
        <taxon>Peptoniphilus</taxon>
    </lineage>
</organism>
<evidence type="ECO:0000256" key="2">
    <source>
        <dbReference type="ARBA" id="ARBA00022490"/>
    </source>
</evidence>
<keyword evidence="10" id="KW-0479">Metal-binding</keyword>
<dbReference type="InterPro" id="IPR009001">
    <property type="entry name" value="Transl_elong_EF1A/Init_IF2_C"/>
</dbReference>
<dbReference type="Pfam" id="PF03144">
    <property type="entry name" value="GTP_EFTU_D2"/>
    <property type="match status" value="1"/>
</dbReference>
<dbReference type="CDD" id="cd01884">
    <property type="entry name" value="EF_Tu"/>
    <property type="match status" value="1"/>
</dbReference>
<dbReference type="PANTHER" id="PTHR43721:SF22">
    <property type="entry name" value="ELONGATION FACTOR TU, MITOCHONDRIAL"/>
    <property type="match status" value="1"/>
</dbReference>
<dbReference type="PROSITE" id="PS00301">
    <property type="entry name" value="G_TR_1"/>
    <property type="match status" value="1"/>
</dbReference>
<dbReference type="Gene3D" id="3.40.50.300">
    <property type="entry name" value="P-loop containing nucleotide triphosphate hydrolases"/>
    <property type="match status" value="1"/>
</dbReference>
<evidence type="ECO:0000256" key="7">
    <source>
        <dbReference type="ARBA" id="ARBA00022917"/>
    </source>
</evidence>
<dbReference type="Proteomes" id="UP000250070">
    <property type="component" value="Unassembled WGS sequence"/>
</dbReference>
<dbReference type="InterPro" id="IPR005225">
    <property type="entry name" value="Small_GTP-bd"/>
</dbReference>
<evidence type="ECO:0000256" key="1">
    <source>
        <dbReference type="ARBA" id="ARBA00007249"/>
    </source>
</evidence>
<dbReference type="EMBL" id="UATM01000032">
    <property type="protein sequence ID" value="SPY48369.1"/>
    <property type="molecule type" value="Genomic_DNA"/>
</dbReference>
<evidence type="ECO:0000256" key="4">
    <source>
        <dbReference type="ARBA" id="ARBA00022768"/>
    </source>
</evidence>
<feature type="binding site" evidence="10">
    <location>
        <begin position="82"/>
        <end position="86"/>
    </location>
    <ligand>
        <name>GTP</name>
        <dbReference type="ChEBI" id="CHEBI:37565"/>
    </ligand>
</feature>
<dbReference type="InterPro" id="IPR004161">
    <property type="entry name" value="EFTu-like_2"/>
</dbReference>
<dbReference type="OrthoDB" id="9804504at2"/>
<dbReference type="Pfam" id="PF00009">
    <property type="entry name" value="GTP_EFTU"/>
    <property type="match status" value="1"/>
</dbReference>
<dbReference type="CDD" id="cd03707">
    <property type="entry name" value="EFTU_III"/>
    <property type="match status" value="1"/>
</dbReference>
<dbReference type="PROSITE" id="PS51722">
    <property type="entry name" value="G_TR_2"/>
    <property type="match status" value="1"/>
</dbReference>
<proteinExistence type="inferred from homology"/>
<keyword evidence="5 10" id="KW-0378">Hydrolase</keyword>
<dbReference type="NCBIfam" id="NF009372">
    <property type="entry name" value="PRK12735.1"/>
    <property type="match status" value="1"/>
</dbReference>
<feature type="domain" description="Tr-type G" evidence="11">
    <location>
        <begin position="10"/>
        <end position="206"/>
    </location>
</feature>
<protein>
    <recommendedName>
        <fullName evidence="9 10">Elongation factor Tu</fullName>
        <shortName evidence="10">EF-Tu</shortName>
        <ecNumber evidence="10">3.6.5.3</ecNumber>
    </recommendedName>
</protein>
<dbReference type="InterPro" id="IPR009000">
    <property type="entry name" value="Transl_B-barrel_sf"/>
</dbReference>
<evidence type="ECO:0000259" key="11">
    <source>
        <dbReference type="PROSITE" id="PS51722"/>
    </source>
</evidence>
<dbReference type="PANTHER" id="PTHR43721">
    <property type="entry name" value="ELONGATION FACTOR TU-RELATED"/>
    <property type="match status" value="1"/>
</dbReference>
<keyword evidence="2 10" id="KW-0963">Cytoplasm</keyword>
<dbReference type="FunFam" id="2.40.30.10:FF:000001">
    <property type="entry name" value="Elongation factor Tu"/>
    <property type="match status" value="1"/>
</dbReference>
<reference evidence="12 13" key="1">
    <citation type="submission" date="2018-06" db="EMBL/GenBank/DDBJ databases">
        <authorList>
            <consortium name="Pathogen Informatics"/>
            <person name="Doyle S."/>
        </authorList>
    </citation>
    <scope>NUCLEOTIDE SEQUENCE [LARGE SCALE GENOMIC DNA]</scope>
    <source>
        <strain evidence="12 13">NCTC13076</strain>
    </source>
</reference>
<name>A0A2X1Y0H1_9FIRM</name>
<dbReference type="STRING" id="54005.HMPREF3229_01393"/>
<dbReference type="InterPro" id="IPR027417">
    <property type="entry name" value="P-loop_NTPase"/>
</dbReference>
<keyword evidence="8 10" id="KW-0342">GTP-binding</keyword>
<dbReference type="SUPFAM" id="SSF52540">
    <property type="entry name" value="P-loop containing nucleoside triphosphate hydrolases"/>
    <property type="match status" value="1"/>
</dbReference>
<dbReference type="Pfam" id="PF03143">
    <property type="entry name" value="GTP_EFTU_D3"/>
    <property type="match status" value="1"/>
</dbReference>